<dbReference type="RefSeq" id="WP_068708432.1">
    <property type="nucleotide sequence ID" value="NZ_LRIE01000071.1"/>
</dbReference>
<dbReference type="Proteomes" id="UP000076447">
    <property type="component" value="Unassembled WGS sequence"/>
</dbReference>
<dbReference type="InterPro" id="IPR034660">
    <property type="entry name" value="DinB/YfiT-like"/>
</dbReference>
<dbReference type="EMBL" id="LRIE01000071">
    <property type="protein sequence ID" value="KZM35390.1"/>
    <property type="molecule type" value="Genomic_DNA"/>
</dbReference>
<gene>
    <name evidence="1" type="ORF">OJAG_19950</name>
</gene>
<protein>
    <submittedName>
        <fullName evidence="1">DinB superfamily protein</fullName>
    </submittedName>
</protein>
<dbReference type="OrthoDB" id="4548523at2"/>
<dbReference type="PATRIC" id="fig|43678.3.peg.2079"/>
<sequence length="195" mass="21514">MDEATHGWELIEPPVAGDEVATLLGSLERQRATFAWKVGGLDAEALAVKVAASEITLGGLLKHLAFVEELWFSTTLHGRAPGRPWDTVDWDRDPRWPWTSAAQDSPQDLYDLWRTAVVRARAAVDEALADGGLDHRVVWQPGSDGEKSSLRRVLVDLIEEYARHVGHADLIRESIDGLVGEDPPGVPVLYPLRGR</sequence>
<dbReference type="STRING" id="43678.OJAG_19950"/>
<dbReference type="AlphaFoldDB" id="A0A168E2R2"/>
<reference evidence="1 2" key="1">
    <citation type="submission" date="2016-01" db="EMBL/GenBank/DDBJ databases">
        <title>Genome sequence of Oerskovia enterophila VJag, an agar and cellulose degrading bacterium.</title>
        <authorList>
            <person name="Poehlein A."/>
            <person name="Jag V."/>
            <person name="Bengelsdorf F."/>
            <person name="Duerre P."/>
            <person name="Daniel R."/>
        </authorList>
    </citation>
    <scope>NUCLEOTIDE SEQUENCE [LARGE SCALE GENOMIC DNA]</scope>
    <source>
        <strain evidence="1 2">VJag</strain>
    </source>
</reference>
<evidence type="ECO:0000313" key="1">
    <source>
        <dbReference type="EMBL" id="KZM35390.1"/>
    </source>
</evidence>
<proteinExistence type="predicted"/>
<name>A0A168E2R2_9CELL</name>
<dbReference type="Pfam" id="PF04978">
    <property type="entry name" value="MST"/>
    <property type="match status" value="1"/>
</dbReference>
<comment type="caution">
    <text evidence="1">The sequence shown here is derived from an EMBL/GenBank/DDBJ whole genome shotgun (WGS) entry which is preliminary data.</text>
</comment>
<dbReference type="InterPro" id="IPR007061">
    <property type="entry name" value="MST-like"/>
</dbReference>
<dbReference type="SUPFAM" id="SSF109854">
    <property type="entry name" value="DinB/YfiT-like putative metalloenzymes"/>
    <property type="match status" value="1"/>
</dbReference>
<accession>A0A168E2R2</accession>
<organism evidence="1 2">
    <name type="scientific">Oerskovia enterophila</name>
    <dbReference type="NCBI Taxonomy" id="43678"/>
    <lineage>
        <taxon>Bacteria</taxon>
        <taxon>Bacillati</taxon>
        <taxon>Actinomycetota</taxon>
        <taxon>Actinomycetes</taxon>
        <taxon>Micrococcales</taxon>
        <taxon>Cellulomonadaceae</taxon>
        <taxon>Oerskovia</taxon>
    </lineage>
</organism>
<dbReference type="Gene3D" id="1.20.120.450">
    <property type="entry name" value="dinb family like domain"/>
    <property type="match status" value="1"/>
</dbReference>
<evidence type="ECO:0000313" key="2">
    <source>
        <dbReference type="Proteomes" id="UP000076447"/>
    </source>
</evidence>